<dbReference type="InterPro" id="IPR006555">
    <property type="entry name" value="ATP-dep_Helicase_C"/>
</dbReference>
<evidence type="ECO:0000256" key="2">
    <source>
        <dbReference type="ARBA" id="ARBA00022723"/>
    </source>
</evidence>
<keyword evidence="2" id="KW-0479">Metal-binding</keyword>
<dbReference type="Pfam" id="PF06733">
    <property type="entry name" value="DEAD_2"/>
    <property type="match status" value="1"/>
</dbReference>
<dbReference type="OrthoDB" id="267079at2759"/>
<keyword evidence="7" id="KW-0408">Iron</keyword>
<keyword evidence="6" id="KW-0067">ATP-binding</keyword>
<comment type="subcellular location">
    <subcellularLocation>
        <location evidence="1">Nucleus</location>
    </subcellularLocation>
</comment>
<protein>
    <recommendedName>
        <fullName evidence="11">Helicase ATP-binding domain-containing protein</fullName>
    </recommendedName>
</protein>
<dbReference type="AlphaFoldDB" id="A0A1V9Y8C4"/>
<dbReference type="GO" id="GO:0005524">
    <property type="term" value="F:ATP binding"/>
    <property type="evidence" value="ECO:0007669"/>
    <property type="project" value="UniProtKB-KW"/>
</dbReference>
<dbReference type="Proteomes" id="UP000243217">
    <property type="component" value="Unassembled WGS sequence"/>
</dbReference>
<name>A0A1V9Y8C4_9STRA</name>
<dbReference type="GO" id="GO:0005634">
    <property type="term" value="C:nucleus"/>
    <property type="evidence" value="ECO:0007669"/>
    <property type="project" value="UniProtKB-SubCell"/>
</dbReference>
<dbReference type="InterPro" id="IPR014013">
    <property type="entry name" value="Helic_SF1/SF2_ATP-bd_DinG/Rad3"/>
</dbReference>
<dbReference type="InterPro" id="IPR014001">
    <property type="entry name" value="Helicase_ATP-bd"/>
</dbReference>
<dbReference type="SMART" id="SM00488">
    <property type="entry name" value="DEXDc2"/>
    <property type="match status" value="1"/>
</dbReference>
<dbReference type="GO" id="GO:1990918">
    <property type="term" value="P:double-strand break repair involved in meiotic recombination"/>
    <property type="evidence" value="ECO:0007669"/>
    <property type="project" value="TreeGrafter"/>
</dbReference>
<dbReference type="GO" id="GO:0046872">
    <property type="term" value="F:metal ion binding"/>
    <property type="evidence" value="ECO:0007669"/>
    <property type="project" value="UniProtKB-KW"/>
</dbReference>
<feature type="domain" description="Helicase ATP-binding" evidence="11">
    <location>
        <begin position="13"/>
        <end position="379"/>
    </location>
</feature>
<evidence type="ECO:0000259" key="11">
    <source>
        <dbReference type="PROSITE" id="PS51193"/>
    </source>
</evidence>
<evidence type="ECO:0000256" key="7">
    <source>
        <dbReference type="ARBA" id="ARBA00023004"/>
    </source>
</evidence>
<dbReference type="GO" id="GO:0016818">
    <property type="term" value="F:hydrolase activity, acting on acid anhydrides, in phosphorus-containing anhydrides"/>
    <property type="evidence" value="ECO:0007669"/>
    <property type="project" value="InterPro"/>
</dbReference>
<dbReference type="GO" id="GO:0006289">
    <property type="term" value="P:nucleotide-excision repair"/>
    <property type="evidence" value="ECO:0007669"/>
    <property type="project" value="TreeGrafter"/>
</dbReference>
<dbReference type="NCBIfam" id="TIGR00604">
    <property type="entry name" value="rad3"/>
    <property type="match status" value="1"/>
</dbReference>
<dbReference type="Gene3D" id="3.40.50.300">
    <property type="entry name" value="P-loop containing nucleotide triphosphate hydrolases"/>
    <property type="match status" value="3"/>
</dbReference>
<evidence type="ECO:0000313" key="12">
    <source>
        <dbReference type="EMBL" id="OQR81918.1"/>
    </source>
</evidence>
<evidence type="ECO:0000256" key="6">
    <source>
        <dbReference type="ARBA" id="ARBA00022840"/>
    </source>
</evidence>
<organism evidence="12 13">
    <name type="scientific">Thraustotheca clavata</name>
    <dbReference type="NCBI Taxonomy" id="74557"/>
    <lineage>
        <taxon>Eukaryota</taxon>
        <taxon>Sar</taxon>
        <taxon>Stramenopiles</taxon>
        <taxon>Oomycota</taxon>
        <taxon>Saprolegniomycetes</taxon>
        <taxon>Saprolegniales</taxon>
        <taxon>Achlyaceae</taxon>
        <taxon>Thraustotheca</taxon>
    </lineage>
</organism>
<evidence type="ECO:0000256" key="10">
    <source>
        <dbReference type="ARBA" id="ARBA00023242"/>
    </source>
</evidence>
<keyword evidence="3" id="KW-0547">Nucleotide-binding</keyword>
<keyword evidence="10" id="KW-0539">Nucleus</keyword>
<evidence type="ECO:0000256" key="5">
    <source>
        <dbReference type="ARBA" id="ARBA00022806"/>
    </source>
</evidence>
<dbReference type="InterPro" id="IPR002464">
    <property type="entry name" value="DNA/RNA_helicase_DEAH_CS"/>
</dbReference>
<dbReference type="PROSITE" id="PS51193">
    <property type="entry name" value="HELICASE_ATP_BIND_2"/>
    <property type="match status" value="1"/>
</dbReference>
<dbReference type="PROSITE" id="PS00690">
    <property type="entry name" value="DEAH_ATP_HELICASE"/>
    <property type="match status" value="1"/>
</dbReference>
<comment type="caution">
    <text evidence="12">The sequence shown here is derived from an EMBL/GenBank/DDBJ whole genome shotgun (WGS) entry which is preliminary data.</text>
</comment>
<dbReference type="InterPro" id="IPR013020">
    <property type="entry name" value="Rad3/Chl1-like"/>
</dbReference>
<evidence type="ECO:0000256" key="3">
    <source>
        <dbReference type="ARBA" id="ARBA00022741"/>
    </source>
</evidence>
<evidence type="ECO:0000256" key="9">
    <source>
        <dbReference type="ARBA" id="ARBA00023235"/>
    </source>
</evidence>
<dbReference type="GO" id="GO:0003678">
    <property type="term" value="F:DNA helicase activity"/>
    <property type="evidence" value="ECO:0007669"/>
    <property type="project" value="InterPro"/>
</dbReference>
<keyword evidence="5" id="KW-0347">Helicase</keyword>
<dbReference type="EMBL" id="JNBS01004870">
    <property type="protein sequence ID" value="OQR81918.1"/>
    <property type="molecule type" value="Genomic_DNA"/>
</dbReference>
<proteinExistence type="predicted"/>
<dbReference type="InterPro" id="IPR027417">
    <property type="entry name" value="P-loop_NTPase"/>
</dbReference>
<evidence type="ECO:0000313" key="13">
    <source>
        <dbReference type="Proteomes" id="UP000243217"/>
    </source>
</evidence>
<evidence type="ECO:0000256" key="4">
    <source>
        <dbReference type="ARBA" id="ARBA00022801"/>
    </source>
</evidence>
<dbReference type="SMART" id="SM00487">
    <property type="entry name" value="DEXDc"/>
    <property type="match status" value="1"/>
</dbReference>
<gene>
    <name evidence="12" type="ORF">THRCLA_11287</name>
</gene>
<keyword evidence="8" id="KW-0411">Iron-sulfur</keyword>
<sequence>MDVPPRGIMIMGHSVEFPEGTKPFPAQLAVMSKVILALKKRQNALLESPTGSGKTLALLCSSLAWQQQHRIDMAEQERIAHNEILERQRAAAEAPVPVPEVQIHPPTQSVDDDFEAISFSQARSEKKRTFPESLRQYAFNADQLPLPVPTTQEPPHDKPAAAVNREKTPTIYFCSRTHSQITQVVQELRRCPTASGVRMVVLGSKKHYCVHPKVRNLDGGKVNDECSALQDDNGCRFRKKLKTHNEMRAYVPSVWDIEDLVKLGEEHRECPYYYTHLTVENASLVFCPYNYIMDPSIRSALKIDLKNSIVILDEAHNIEDVCRSSASMELTWEQLEEARASFAATIKSQISPQQMYASLLKLLNGWGRWLEHVQREKLLKTIGYEHETQQWSGVDCVAIMNEFCGLNPGNIETYNEIYQTVATAERESDDDNKNPEKQAAPQEKAVKLTSTALMSVLSVLNVATFMFRNDLQYVHDYKLVVIRSRPFGGKILHFWYRFNFAQGGRKAQHLQLKLCLWCLHAGVAFSDITSNVRSVILTSGTLSPMTSFAGELGTTFPITLEANHVVDLKKQVFIGSLMTGPNRVDLSATYSNQQDLSYQDALGQLVLNGIIPGGLLVFLPSYRLMTQLHKRWEETGLLDEISQLKQVFLEPRSAGKDFDALLEEYKEVIESTRSPLLVKNEVDVVDLTESDTSMI</sequence>
<dbReference type="PANTHER" id="PTHR11472:SF47">
    <property type="entry name" value="FANCONI ANEMIA GROUP J PROTEIN"/>
    <property type="match status" value="1"/>
</dbReference>
<dbReference type="PANTHER" id="PTHR11472">
    <property type="entry name" value="DNA REPAIR DEAD HELICASE RAD3/XP-D SUBFAMILY MEMBER"/>
    <property type="match status" value="1"/>
</dbReference>
<keyword evidence="4" id="KW-0378">Hydrolase</keyword>
<dbReference type="InterPro" id="IPR010614">
    <property type="entry name" value="RAD3-like_helicase_DEAD"/>
</dbReference>
<dbReference type="GO" id="GO:0003677">
    <property type="term" value="F:DNA binding"/>
    <property type="evidence" value="ECO:0007669"/>
    <property type="project" value="InterPro"/>
</dbReference>
<keyword evidence="9" id="KW-0413">Isomerase</keyword>
<keyword evidence="13" id="KW-1185">Reference proteome</keyword>
<dbReference type="GO" id="GO:0051536">
    <property type="term" value="F:iron-sulfur cluster binding"/>
    <property type="evidence" value="ECO:0007669"/>
    <property type="project" value="UniProtKB-KW"/>
</dbReference>
<feature type="non-terminal residue" evidence="12">
    <location>
        <position position="695"/>
    </location>
</feature>
<dbReference type="Pfam" id="PF13307">
    <property type="entry name" value="Helicase_C_2"/>
    <property type="match status" value="1"/>
</dbReference>
<dbReference type="SUPFAM" id="SSF52540">
    <property type="entry name" value="P-loop containing nucleoside triphosphate hydrolases"/>
    <property type="match status" value="1"/>
</dbReference>
<accession>A0A1V9Y8C4</accession>
<dbReference type="InterPro" id="IPR045028">
    <property type="entry name" value="DinG/Rad3-like"/>
</dbReference>
<dbReference type="InterPro" id="IPR006554">
    <property type="entry name" value="Helicase-like_DEXD_c2"/>
</dbReference>
<evidence type="ECO:0000256" key="1">
    <source>
        <dbReference type="ARBA" id="ARBA00004123"/>
    </source>
</evidence>
<dbReference type="STRING" id="74557.A0A1V9Y8C4"/>
<reference evidence="12 13" key="1">
    <citation type="journal article" date="2014" name="Genome Biol. Evol.">
        <title>The secreted proteins of Achlya hypogyna and Thraustotheca clavata identify the ancestral oomycete secretome and reveal gene acquisitions by horizontal gene transfer.</title>
        <authorList>
            <person name="Misner I."/>
            <person name="Blouin N."/>
            <person name="Leonard G."/>
            <person name="Richards T.A."/>
            <person name="Lane C.E."/>
        </authorList>
    </citation>
    <scope>NUCLEOTIDE SEQUENCE [LARGE SCALE GENOMIC DNA]</scope>
    <source>
        <strain evidence="12 13">ATCC 34112</strain>
    </source>
</reference>
<evidence type="ECO:0000256" key="8">
    <source>
        <dbReference type="ARBA" id="ARBA00023014"/>
    </source>
</evidence>